<dbReference type="Gene3D" id="2.130.10.10">
    <property type="entry name" value="YVTN repeat-like/Quinoprotein amine dehydrogenase"/>
    <property type="match status" value="1"/>
</dbReference>
<gene>
    <name evidence="2" type="ORF">BJ987_005862</name>
</gene>
<dbReference type="Gene3D" id="2.120.10.30">
    <property type="entry name" value="TolB, C-terminal domain"/>
    <property type="match status" value="1"/>
</dbReference>
<dbReference type="InterPro" id="IPR015943">
    <property type="entry name" value="WD40/YVTN_repeat-like_dom_sf"/>
</dbReference>
<dbReference type="SUPFAM" id="SSF63829">
    <property type="entry name" value="Calcium-dependent phosphotriesterase"/>
    <property type="match status" value="1"/>
</dbReference>
<name>A0ABS4QMM4_9NOCA</name>
<reference evidence="2 3" key="1">
    <citation type="submission" date="2021-03" db="EMBL/GenBank/DDBJ databases">
        <title>Sequencing the genomes of 1000 actinobacteria strains.</title>
        <authorList>
            <person name="Klenk H.-P."/>
        </authorList>
    </citation>
    <scope>NUCLEOTIDE SEQUENCE [LARGE SCALE GENOMIC DNA]</scope>
    <source>
        <strain evidence="2 3">DSM 45516</strain>
    </source>
</reference>
<comment type="caution">
    <text evidence="2">The sequence shown here is derived from an EMBL/GenBank/DDBJ whole genome shotgun (WGS) entry which is preliminary data.</text>
</comment>
<evidence type="ECO:0000256" key="1">
    <source>
        <dbReference type="SAM" id="MobiDB-lite"/>
    </source>
</evidence>
<dbReference type="RefSeq" id="WP_209896151.1">
    <property type="nucleotide sequence ID" value="NZ_JAGGMR010000001.1"/>
</dbReference>
<accession>A0ABS4QMM4</accession>
<evidence type="ECO:0000313" key="3">
    <source>
        <dbReference type="Proteomes" id="UP001519325"/>
    </source>
</evidence>
<feature type="region of interest" description="Disordered" evidence="1">
    <location>
        <begin position="308"/>
        <end position="327"/>
    </location>
</feature>
<evidence type="ECO:0000313" key="2">
    <source>
        <dbReference type="EMBL" id="MBP2192961.1"/>
    </source>
</evidence>
<proteinExistence type="predicted"/>
<dbReference type="InterPro" id="IPR011042">
    <property type="entry name" value="6-blade_b-propeller_TolB-like"/>
</dbReference>
<dbReference type="Proteomes" id="UP001519325">
    <property type="component" value="Unassembled WGS sequence"/>
</dbReference>
<sequence length="1239" mass="128531">MTTVGFDASADLIGRRILLSWTVVPDANGGLARVSVHRKARDFDFPAAAAPYLVYDSAAFPPPESAEVAVRRLPGAVDLVEGLRRTTETISVARPDGARMREVLRRTIYTFTRADHSLVRQEVELLDAGTAAPLEPGRTCYYRLESAAAPPEVLRVSATPGGVYHYHRTLYEAIPEVYRRGDTVTRPVDEGTGWFPEAGAAGGQLQRLVDVFGMAVGALRGGADGLRGLRDTARTDAKYLPLLAQWIGWEPGGDDIAGVRGEVARLRGEIAAAPQRYRTAGTIAGIAELVTHYTGWTARISEAAQQLAHTNSPPQRNPHAAVERADGSWTGSADAAVPLGLAGATGTQVTAAAGPYALAEGMRLRVAVDGAPPVVLRLSAADFARIGAATAAEMAAVVARGVPGVSANVVGGKLRIASVRTTAEARVAVSAAAASLFTLDGAPRGRLATALDGTGVHWVAYATTCAADAPAAHLRVLARRSERWYDARPIGGDGFETGTASRPESDPALVALPGGRLWCAWISDPATDHSMPYFRIGVPEPPIPARLRAELPAPFRLVPGATVTFTGSVAAQRFTVRAQDYANPAAATAAEVAAAMNAQLAGLRAVDLHGLVLETVAAGPEATLRVDLAASTGAWALGLGNREAIGRGSWDAAVDWGPPRRVVPAPAGHSADCAALVEGDGAVRLCWSHHDAGSWRLITARWTGRMLVSTRTGLNIVTPEGISTLTTAQGLPANDIRDAVTDVEGTTWFATTAGLAARNTAGAVTTFTKATTAGGLVSDTLRGVAISPDGSIWVATAGGVSRRDPVGAWTAFTAAQGLPADDIRAIAVGLDGSVWAGTPTGIAVRRADRWTTLRAANRPEVRRILIAPDRAVWVATATGVLRISGGDLVADDLTDLAPGATDVRDLTADGGTVWAATGAGVVEIRDARRRILHGSAAGIADPNCRAIVATGDEIWVATANGAFGRGSGGRWSPRNVGPGSVVALSEPWSALELAADSAAGEREPHLARAGTTVLLAAARRHRTATGGTWQLTLRRRAAGGATWSAVTALTPVGAQDREPVLAPAADGSIRVYFRSDRGGGERIWRVQVSAAGIVSAPVAVTTGPASDTDPAVLPDAAPPTLLFRSDRNVAPAALANQATGAAAPEISVRRYAGTRTVNIDDTARNTAAGTFGDLLAYTPQRPRGDAPAPGERYLPSTVTIHVGPGHTGTAVGTADARRLDRLLAGFVAAQVRIAGIPDR</sequence>
<organism evidence="2 3">
    <name type="scientific">Nocardia goodfellowii</name>
    <dbReference type="NCBI Taxonomy" id="882446"/>
    <lineage>
        <taxon>Bacteria</taxon>
        <taxon>Bacillati</taxon>
        <taxon>Actinomycetota</taxon>
        <taxon>Actinomycetes</taxon>
        <taxon>Mycobacteriales</taxon>
        <taxon>Nocardiaceae</taxon>
        <taxon>Nocardia</taxon>
    </lineage>
</organism>
<protein>
    <submittedName>
        <fullName evidence="2">Phage tail-like protein</fullName>
    </submittedName>
</protein>
<dbReference type="EMBL" id="JAGGMR010000001">
    <property type="protein sequence ID" value="MBP2192961.1"/>
    <property type="molecule type" value="Genomic_DNA"/>
</dbReference>
<keyword evidence="3" id="KW-1185">Reference proteome</keyword>